<evidence type="ECO:0000256" key="2">
    <source>
        <dbReference type="ARBA" id="ARBA00022448"/>
    </source>
</evidence>
<keyword evidence="6 8" id="KW-0472">Membrane</keyword>
<comment type="caution">
    <text evidence="13">The sequence shown here is derived from an EMBL/GenBank/DDBJ whole genome shotgun (WGS) entry which is preliminary data.</text>
</comment>
<evidence type="ECO:0000256" key="4">
    <source>
        <dbReference type="ARBA" id="ARBA00022692"/>
    </source>
</evidence>
<dbReference type="PANTHER" id="PTHR40980">
    <property type="entry name" value="PLUG DOMAIN-CONTAINING PROTEIN"/>
    <property type="match status" value="1"/>
</dbReference>
<dbReference type="AlphaFoldDB" id="A0A2T0U8T7"/>
<comment type="similarity">
    <text evidence="8 9">Belongs to the TonB-dependent receptor family.</text>
</comment>
<dbReference type="PROSITE" id="PS52016">
    <property type="entry name" value="TONB_DEPENDENT_REC_3"/>
    <property type="match status" value="1"/>
</dbReference>
<gene>
    <name evidence="13" type="ORF">B0I27_102111</name>
</gene>
<dbReference type="NCBIfam" id="TIGR01782">
    <property type="entry name" value="TonB-Xanth-Caul"/>
    <property type="match status" value="1"/>
</dbReference>
<dbReference type="Gene3D" id="2.40.170.20">
    <property type="entry name" value="TonB-dependent receptor, beta-barrel domain"/>
    <property type="match status" value="1"/>
</dbReference>
<evidence type="ECO:0000313" key="14">
    <source>
        <dbReference type="Proteomes" id="UP000238034"/>
    </source>
</evidence>
<dbReference type="InterPro" id="IPR037066">
    <property type="entry name" value="Plug_dom_sf"/>
</dbReference>
<keyword evidence="7 8" id="KW-0998">Cell outer membrane</keyword>
<dbReference type="Proteomes" id="UP000238034">
    <property type="component" value="Unassembled WGS sequence"/>
</dbReference>
<dbReference type="EMBL" id="PVTH01000002">
    <property type="protein sequence ID" value="PRY54345.1"/>
    <property type="molecule type" value="Genomic_DNA"/>
</dbReference>
<protein>
    <submittedName>
        <fullName evidence="13">TonB-dependent receptor</fullName>
    </submittedName>
</protein>
<keyword evidence="10" id="KW-0732">Signal</keyword>
<feature type="chain" id="PRO_5015512371" evidence="10">
    <location>
        <begin position="24"/>
        <end position="936"/>
    </location>
</feature>
<dbReference type="Pfam" id="PF13715">
    <property type="entry name" value="CarbopepD_reg_2"/>
    <property type="match status" value="1"/>
</dbReference>
<dbReference type="CDD" id="cd01347">
    <property type="entry name" value="ligand_gated_channel"/>
    <property type="match status" value="1"/>
</dbReference>
<reference evidence="13 14" key="1">
    <citation type="submission" date="2018-03" db="EMBL/GenBank/DDBJ databases">
        <title>Genomic Encyclopedia of Type Strains, Phase III (KMG-III): the genomes of soil and plant-associated and newly described type strains.</title>
        <authorList>
            <person name="Whitman W."/>
        </authorList>
    </citation>
    <scope>NUCLEOTIDE SEQUENCE [LARGE SCALE GENOMIC DNA]</scope>
    <source>
        <strain evidence="13 14">CGMCC 1.9313</strain>
    </source>
</reference>
<keyword evidence="13" id="KW-0675">Receptor</keyword>
<organism evidence="13 14">
    <name type="scientific">Arcticibacter pallidicorallinus</name>
    <dbReference type="NCBI Taxonomy" id="1259464"/>
    <lineage>
        <taxon>Bacteria</taxon>
        <taxon>Pseudomonadati</taxon>
        <taxon>Bacteroidota</taxon>
        <taxon>Sphingobacteriia</taxon>
        <taxon>Sphingobacteriales</taxon>
        <taxon>Sphingobacteriaceae</taxon>
        <taxon>Arcticibacter</taxon>
    </lineage>
</organism>
<dbReference type="InterPro" id="IPR039426">
    <property type="entry name" value="TonB-dep_rcpt-like"/>
</dbReference>
<keyword evidence="5 9" id="KW-0798">TonB box</keyword>
<dbReference type="InterPro" id="IPR036942">
    <property type="entry name" value="Beta-barrel_TonB_sf"/>
</dbReference>
<dbReference type="Pfam" id="PF07715">
    <property type="entry name" value="Plug"/>
    <property type="match status" value="1"/>
</dbReference>
<dbReference type="SUPFAM" id="SSF56935">
    <property type="entry name" value="Porins"/>
    <property type="match status" value="1"/>
</dbReference>
<dbReference type="OrthoDB" id="8727862at2"/>
<dbReference type="Pfam" id="PF00593">
    <property type="entry name" value="TonB_dep_Rec_b-barrel"/>
    <property type="match status" value="1"/>
</dbReference>
<name>A0A2T0U8T7_9SPHI</name>
<evidence type="ECO:0000256" key="9">
    <source>
        <dbReference type="RuleBase" id="RU003357"/>
    </source>
</evidence>
<evidence type="ECO:0000256" key="10">
    <source>
        <dbReference type="SAM" id="SignalP"/>
    </source>
</evidence>
<keyword evidence="2 8" id="KW-0813">Transport</keyword>
<dbReference type="Gene3D" id="2.60.40.1120">
    <property type="entry name" value="Carboxypeptidase-like, regulatory domain"/>
    <property type="match status" value="1"/>
</dbReference>
<evidence type="ECO:0000256" key="8">
    <source>
        <dbReference type="PROSITE-ProRule" id="PRU01360"/>
    </source>
</evidence>
<evidence type="ECO:0000256" key="7">
    <source>
        <dbReference type="ARBA" id="ARBA00023237"/>
    </source>
</evidence>
<feature type="domain" description="TonB-dependent receptor plug" evidence="12">
    <location>
        <begin position="132"/>
        <end position="234"/>
    </location>
</feature>
<evidence type="ECO:0000256" key="6">
    <source>
        <dbReference type="ARBA" id="ARBA00023136"/>
    </source>
</evidence>
<dbReference type="InterPro" id="IPR012910">
    <property type="entry name" value="Plug_dom"/>
</dbReference>
<dbReference type="RefSeq" id="WP_106291472.1">
    <property type="nucleotide sequence ID" value="NZ_PVTH01000002.1"/>
</dbReference>
<feature type="domain" description="TonB-dependent receptor-like beta-barrel" evidence="11">
    <location>
        <begin position="472"/>
        <end position="903"/>
    </location>
</feature>
<keyword evidence="4 8" id="KW-0812">Transmembrane</keyword>
<evidence type="ECO:0000313" key="13">
    <source>
        <dbReference type="EMBL" id="PRY54345.1"/>
    </source>
</evidence>
<dbReference type="InterPro" id="IPR000531">
    <property type="entry name" value="Beta-barrel_TonB"/>
</dbReference>
<evidence type="ECO:0000256" key="3">
    <source>
        <dbReference type="ARBA" id="ARBA00022452"/>
    </source>
</evidence>
<keyword evidence="14" id="KW-1185">Reference proteome</keyword>
<evidence type="ECO:0000259" key="12">
    <source>
        <dbReference type="Pfam" id="PF07715"/>
    </source>
</evidence>
<evidence type="ECO:0000256" key="5">
    <source>
        <dbReference type="ARBA" id="ARBA00023077"/>
    </source>
</evidence>
<evidence type="ECO:0000256" key="1">
    <source>
        <dbReference type="ARBA" id="ARBA00004571"/>
    </source>
</evidence>
<dbReference type="Gene3D" id="2.170.130.10">
    <property type="entry name" value="TonB-dependent receptor, plug domain"/>
    <property type="match status" value="1"/>
</dbReference>
<proteinExistence type="inferred from homology"/>
<dbReference type="GO" id="GO:0030246">
    <property type="term" value="F:carbohydrate binding"/>
    <property type="evidence" value="ECO:0007669"/>
    <property type="project" value="InterPro"/>
</dbReference>
<dbReference type="GO" id="GO:0009279">
    <property type="term" value="C:cell outer membrane"/>
    <property type="evidence" value="ECO:0007669"/>
    <property type="project" value="UniProtKB-SubCell"/>
</dbReference>
<dbReference type="SUPFAM" id="SSF49452">
    <property type="entry name" value="Starch-binding domain-like"/>
    <property type="match status" value="1"/>
</dbReference>
<comment type="subcellular location">
    <subcellularLocation>
        <location evidence="1 8">Cell outer membrane</location>
        <topology evidence="1 8">Multi-pass membrane protein</topology>
    </subcellularLocation>
</comment>
<evidence type="ECO:0000259" key="11">
    <source>
        <dbReference type="Pfam" id="PF00593"/>
    </source>
</evidence>
<sequence>MKIFVRFSVFVALSLCLPDLAIAQSGLITGKVTDADQNLSLPGATLKLSGGNRYTISNDQGNFEFLNVPVGTYTVSVTYLGYKTGTVEVTVAAGRAVNTLIKMEDGVIVASEVVIMGDRLRGQAKALNQQKNNSNITNIVSADQMGRFPDANIGDAIKRVPGVTMQNDQGEARDIIIRGLAPELNSVSLNGDRIPSAEGDNRRIQMDLIPSDMIQTIEVNKTLTPDMDADAIGGSVNLITRAAPNGLRLSGTLSSGYNPIREKALYTGSFVAGNRFADGRLGVVLSGSYNDNNYGSDDVEAKWKEEDGKVFLEEQEIRHYFVQRIRRSVALASDFKIDDRNRLSFNGMYNWRDDRENRYRLRFTDIEPDGDGYTGTVERETKGGIDNSRNKSGRLEDQRVKNLSFKGEHLISSALDLDWTLSYSDARELRPNERYIMFDAEDQVIGLDLGNPERPFASSATTLSDFGLNEITENRNFTKERETGAKINMRVPFSIVDGQKGRLRFGGRLRLKNKERQNNFFEYSPLGSNEDVFDNFGQLPSRNFSGSNFQPGGQYVAGPLIHADYLGGLDLSNSSLFEQEDKPKEYAAGNYDARETITAGYLRWDQDFNTRLSMILGARLEHTSLRYTGNVVEDEEDVVGQVTNKNSYLNVMPSATLKYNASENLIFRLAATTSIARPNYFDLVPYFDNRIGDEELLIGNESLKAAYAWNFDFMVENYFRSVGLVSGGAFYKNIQDFIYRFRDGSYTAEKFAADFPEQGNPIPAGKEFSLIQPRNGESVNIYGFEVAIQRQLDFLPGFWRGFGVYANYTFTRSSTDGIFNEDGEERTGVKFPGTSPNLFNFSLSYETKRFSSRLSANYADSYVFELGGDNFEDSYYDSQFFLDANASYKITSKLRLFGEANNLTNQPLRFYQGIKSRTMQAEFYRPRYNFGVKVDL</sequence>
<dbReference type="PANTHER" id="PTHR40980:SF4">
    <property type="entry name" value="TONB-DEPENDENT RECEPTOR-LIKE BETA-BARREL DOMAIN-CONTAINING PROTEIN"/>
    <property type="match status" value="1"/>
</dbReference>
<dbReference type="InterPro" id="IPR010104">
    <property type="entry name" value="TonB_rcpt_bac"/>
</dbReference>
<keyword evidence="3 8" id="KW-1134">Transmembrane beta strand</keyword>
<dbReference type="InterPro" id="IPR013784">
    <property type="entry name" value="Carb-bd-like_fold"/>
</dbReference>
<accession>A0A2T0U8T7</accession>
<feature type="signal peptide" evidence="10">
    <location>
        <begin position="1"/>
        <end position="23"/>
    </location>
</feature>